<feature type="binding site" description="axial binding residue" evidence="10">
    <location>
        <position position="133"/>
    </location>
    <ligand>
        <name>heme</name>
        <dbReference type="ChEBI" id="CHEBI:30413"/>
        <label>2</label>
    </ligand>
    <ligandPart>
        <name>Fe</name>
        <dbReference type="ChEBI" id="CHEBI:18248"/>
    </ligandPart>
</feature>
<keyword evidence="7" id="KW-0249">Electron transport</keyword>
<feature type="binding site" description="axial binding residue" evidence="10">
    <location>
        <position position="97"/>
    </location>
    <ligand>
        <name>heme</name>
        <dbReference type="ChEBI" id="CHEBI:30413"/>
        <label>1</label>
    </ligand>
    <ligandPart>
        <name>Fe</name>
        <dbReference type="ChEBI" id="CHEBI:18248"/>
    </ligandPart>
</feature>
<dbReference type="CDD" id="cd09224">
    <property type="entry name" value="CytoC_RC"/>
    <property type="match status" value="1"/>
</dbReference>
<dbReference type="RefSeq" id="WP_132807755.1">
    <property type="nucleotide sequence ID" value="NZ_SMAK01000014.1"/>
</dbReference>
<reference evidence="11 12" key="1">
    <citation type="submission" date="2019-03" db="EMBL/GenBank/DDBJ databases">
        <title>Genomic Encyclopedia of Type Strains, Phase IV (KMG-IV): sequencing the most valuable type-strain genomes for metagenomic binning, comparative biology and taxonomic classification.</title>
        <authorList>
            <person name="Goeker M."/>
        </authorList>
    </citation>
    <scope>NUCLEOTIDE SEQUENCE [LARGE SCALE GENOMIC DNA]</scope>
    <source>
        <strain evidence="11 12">DSM 19345</strain>
    </source>
</reference>
<keyword evidence="12" id="KW-1185">Reference proteome</keyword>
<keyword evidence="5 9" id="KW-0349">Heme</keyword>
<feature type="binding site" description="axial binding residue" evidence="10">
    <location>
        <position position="159"/>
    </location>
    <ligand>
        <name>heme</name>
        <dbReference type="ChEBI" id="CHEBI:30413"/>
        <label>2</label>
    </ligand>
    <ligandPart>
        <name>Fe</name>
        <dbReference type="ChEBI" id="CHEBI:18248"/>
    </ligandPart>
</feature>
<feature type="binding site" description="covalent" evidence="9">
    <location>
        <position position="252"/>
    </location>
    <ligand>
        <name>heme</name>
        <dbReference type="ChEBI" id="CHEBI:30413"/>
        <label>3</label>
    </ligand>
</feature>
<feature type="binding site" description="covalent" evidence="9">
    <location>
        <position position="155"/>
    </location>
    <ligand>
        <name>heme</name>
        <dbReference type="ChEBI" id="CHEBI:30413"/>
        <label>2</label>
    </ligand>
</feature>
<name>A0A4R3M1C6_9HYPH</name>
<dbReference type="NCBIfam" id="NF040706">
    <property type="entry name" value="photo_cyt_PufC"/>
    <property type="match status" value="1"/>
</dbReference>
<dbReference type="SUPFAM" id="SSF48695">
    <property type="entry name" value="Multiheme cytochromes"/>
    <property type="match status" value="1"/>
</dbReference>
<accession>A0A4R3M1C6</accession>
<protein>
    <recommendedName>
        <fullName evidence="2">Photosynthetic reaction center cytochrome c subunit</fullName>
    </recommendedName>
</protein>
<feature type="binding site" description="covalent" evidence="9">
    <location>
        <position position="312"/>
    </location>
    <ligand>
        <name>heme</name>
        <dbReference type="ChEBI" id="CHEBI:30413"/>
        <label>4</label>
    </ligand>
</feature>
<evidence type="ECO:0000256" key="5">
    <source>
        <dbReference type="ARBA" id="ARBA00022617"/>
    </source>
</evidence>
<feature type="binding site" description="covalent" evidence="9">
    <location>
        <position position="255"/>
    </location>
    <ligand>
        <name>heme</name>
        <dbReference type="ChEBI" id="CHEBI:30413"/>
        <label>3</label>
    </ligand>
</feature>
<feature type="binding site" description="axial binding residue" evidence="10">
    <location>
        <position position="241"/>
    </location>
    <ligand>
        <name>heme</name>
        <dbReference type="ChEBI" id="CHEBI:30413"/>
        <label>3</label>
    </ligand>
    <ligandPart>
        <name>Fe</name>
        <dbReference type="ChEBI" id="CHEBI:18248"/>
    </ligandPart>
</feature>
<evidence type="ECO:0000256" key="1">
    <source>
        <dbReference type="ARBA" id="ARBA00003196"/>
    </source>
</evidence>
<feature type="binding site" description="axial binding residue" evidence="10">
    <location>
        <position position="147"/>
    </location>
    <ligand>
        <name>heme</name>
        <dbReference type="ChEBI" id="CHEBI:30413"/>
        <label>4</label>
    </ligand>
    <ligandPart>
        <name>Fe</name>
        <dbReference type="ChEBI" id="CHEBI:18248"/>
    </ligandPart>
</feature>
<feature type="binding site" description="axial binding residue" evidence="10">
    <location>
        <position position="256"/>
    </location>
    <ligand>
        <name>heme</name>
        <dbReference type="ChEBI" id="CHEBI:30413"/>
        <label>3</label>
    </ligand>
    <ligandPart>
        <name>Fe</name>
        <dbReference type="ChEBI" id="CHEBI:18248"/>
    </ligandPart>
</feature>
<dbReference type="GO" id="GO:0009055">
    <property type="term" value="F:electron transfer activity"/>
    <property type="evidence" value="ECO:0007669"/>
    <property type="project" value="InterPro"/>
</dbReference>
<dbReference type="Proteomes" id="UP000295678">
    <property type="component" value="Unassembled WGS sequence"/>
</dbReference>
<evidence type="ECO:0000313" key="12">
    <source>
        <dbReference type="Proteomes" id="UP000295678"/>
    </source>
</evidence>
<feature type="binding site" description="axial binding residue" evidence="10">
    <location>
        <position position="316"/>
    </location>
    <ligand>
        <name>heme</name>
        <dbReference type="ChEBI" id="CHEBI:30413"/>
        <label>4</label>
    </ligand>
    <ligandPart>
        <name>Fe</name>
        <dbReference type="ChEBI" id="CHEBI:18248"/>
    </ligandPart>
</feature>
<proteinExistence type="predicted"/>
<dbReference type="InterPro" id="IPR036280">
    <property type="entry name" value="Multihaem_cyt_sf"/>
</dbReference>
<keyword evidence="3" id="KW-0813">Transport</keyword>
<dbReference type="GO" id="GO:0019684">
    <property type="term" value="P:photosynthesis, light reaction"/>
    <property type="evidence" value="ECO:0007669"/>
    <property type="project" value="InterPro"/>
</dbReference>
<feature type="binding site" description="covalent" evidence="9">
    <location>
        <position position="315"/>
    </location>
    <ligand>
        <name>heme</name>
        <dbReference type="ChEBI" id="CHEBI:30413"/>
        <label>4</label>
    </ligand>
</feature>
<evidence type="ECO:0000256" key="8">
    <source>
        <dbReference type="ARBA" id="ARBA00023004"/>
    </source>
</evidence>
<feature type="binding site" description="covalent" evidence="9">
    <location>
        <position position="113"/>
    </location>
    <ligand>
        <name>heme</name>
        <dbReference type="ChEBI" id="CHEBI:30413"/>
        <label>1</label>
    </ligand>
</feature>
<dbReference type="GO" id="GO:0030077">
    <property type="term" value="C:plasma membrane light-harvesting complex"/>
    <property type="evidence" value="ECO:0007669"/>
    <property type="project" value="InterPro"/>
</dbReference>
<dbReference type="InterPro" id="IPR003158">
    <property type="entry name" value="Photosyn_RC_cyt_c-su"/>
</dbReference>
<evidence type="ECO:0000256" key="2">
    <source>
        <dbReference type="ARBA" id="ARBA00015978"/>
    </source>
</evidence>
<dbReference type="PIRSF" id="PIRSF000017">
    <property type="entry name" value="RC_cytochrome"/>
    <property type="match status" value="1"/>
</dbReference>
<dbReference type="InterPro" id="IPR023119">
    <property type="entry name" value="Multihaem_cyt_PRC_cyt_su-like"/>
</dbReference>
<dbReference type="GO" id="GO:0020037">
    <property type="term" value="F:heme binding"/>
    <property type="evidence" value="ECO:0007669"/>
    <property type="project" value="InterPro"/>
</dbReference>
<evidence type="ECO:0000313" key="11">
    <source>
        <dbReference type="EMBL" id="TCT04947.1"/>
    </source>
</evidence>
<keyword evidence="4" id="KW-0602">Photosynthesis</keyword>
<keyword evidence="8 10" id="KW-0408">Iron</keyword>
<dbReference type="AlphaFoldDB" id="A0A4R3M1C6"/>
<dbReference type="GO" id="GO:0005506">
    <property type="term" value="F:iron ion binding"/>
    <property type="evidence" value="ECO:0007669"/>
    <property type="project" value="InterPro"/>
</dbReference>
<comment type="function">
    <text evidence="1">The reaction center of purple bacteria contains a tightly bound cytochrome molecule which re-reduces the photo oxidized primary electron donor.</text>
</comment>
<keyword evidence="6 10" id="KW-0479">Metal-binding</keyword>
<evidence type="ECO:0000256" key="6">
    <source>
        <dbReference type="ARBA" id="ARBA00022723"/>
    </source>
</evidence>
<organism evidence="11 12">
    <name type="scientific">Tepidamorphus gemmatus</name>
    <dbReference type="NCBI Taxonomy" id="747076"/>
    <lineage>
        <taxon>Bacteria</taxon>
        <taxon>Pseudomonadati</taxon>
        <taxon>Pseudomonadota</taxon>
        <taxon>Alphaproteobacteria</taxon>
        <taxon>Hyphomicrobiales</taxon>
        <taxon>Tepidamorphaceae</taxon>
        <taxon>Tepidamorphus</taxon>
    </lineage>
</organism>
<dbReference type="Pfam" id="PF02276">
    <property type="entry name" value="CytoC_RC"/>
    <property type="match status" value="1"/>
</dbReference>
<feature type="binding site" description="axial binding residue" evidence="10">
    <location>
        <position position="114"/>
    </location>
    <ligand>
        <name>heme</name>
        <dbReference type="ChEBI" id="CHEBI:30413"/>
        <label>1</label>
    </ligand>
    <ligandPart>
        <name>Fe</name>
        <dbReference type="ChEBI" id="CHEBI:18248"/>
    </ligandPart>
</feature>
<feature type="binding site" description="covalent" evidence="9">
    <location>
        <position position="110"/>
    </location>
    <ligand>
        <name>heme</name>
        <dbReference type="ChEBI" id="CHEBI:30413"/>
        <label>1</label>
    </ligand>
</feature>
<evidence type="ECO:0000256" key="10">
    <source>
        <dbReference type="PIRSR" id="PIRSR000017-2"/>
    </source>
</evidence>
<dbReference type="EMBL" id="SMAK01000014">
    <property type="protein sequence ID" value="TCT04947.1"/>
    <property type="molecule type" value="Genomic_DNA"/>
</dbReference>
<dbReference type="Gene3D" id="1.10.468.10">
    <property type="entry name" value="Photosynthetic Reaction Center, subunit C, domain 2"/>
    <property type="match status" value="2"/>
</dbReference>
<dbReference type="OrthoDB" id="9813732at2"/>
<sequence>MKLTLTLLGIVVASLLGIAMMTTWERPPMDSTQLGFRGTGMVEITNPRLDAKAAAMRPAIPEPLPPADDEGGPRAGEIYENVQVLGDLTEGQFIRLMSAMTEWVAPQEGCGYCHNLENLAEDAPYTKIVARRMLQMNRHINNDWTDHVRETGVTCYTCHLGKPVPANIWFRNEGPPQARGMAAGRDGQNLASPTVGLTSLPYDPFSGLLDYANRIRVVGASALPQGPGASIRQTETTYGLMIHMSEALGVNCTFCHNAQSFTTWSTSRPQRVTAFHGIAMVRDLNMQYLQSLQDVFPAERLGPTGDVAKINCATCHAGQNKPLGGVSLLKDYPELN</sequence>
<evidence type="ECO:0000256" key="4">
    <source>
        <dbReference type="ARBA" id="ARBA00022531"/>
    </source>
</evidence>
<evidence type="ECO:0000256" key="9">
    <source>
        <dbReference type="PIRSR" id="PIRSR000017-1"/>
    </source>
</evidence>
<comment type="caution">
    <text evidence="11">The sequence shown here is derived from an EMBL/GenBank/DDBJ whole genome shotgun (WGS) entry which is preliminary data.</text>
</comment>
<evidence type="ECO:0000256" key="3">
    <source>
        <dbReference type="ARBA" id="ARBA00022448"/>
    </source>
</evidence>
<comment type="PTM">
    <text evidence="9">Binds 4 heme groups per subunit.</text>
</comment>
<feature type="binding site" description="covalent" evidence="9">
    <location>
        <position position="158"/>
    </location>
    <ligand>
        <name>heme</name>
        <dbReference type="ChEBI" id="CHEBI:30413"/>
        <label>2</label>
    </ligand>
</feature>
<gene>
    <name evidence="11" type="ORF">EDC22_11441</name>
</gene>
<evidence type="ECO:0000256" key="7">
    <source>
        <dbReference type="ARBA" id="ARBA00022982"/>
    </source>
</evidence>